<evidence type="ECO:0000313" key="4">
    <source>
        <dbReference type="EMBL" id="GIQ84859.1"/>
    </source>
</evidence>
<evidence type="ECO:0000256" key="2">
    <source>
        <dbReference type="SAM" id="MobiDB-lite"/>
    </source>
</evidence>
<dbReference type="InterPro" id="IPR037252">
    <property type="entry name" value="Mib_Herc2_sf"/>
</dbReference>
<dbReference type="GO" id="GO:0008270">
    <property type="term" value="F:zinc ion binding"/>
    <property type="evidence" value="ECO:0007669"/>
    <property type="project" value="UniProtKB-KW"/>
</dbReference>
<dbReference type="GO" id="GO:0003676">
    <property type="term" value="F:nucleic acid binding"/>
    <property type="evidence" value="ECO:0007669"/>
    <property type="project" value="InterPro"/>
</dbReference>
<keyword evidence="1" id="KW-0862">Zinc</keyword>
<protein>
    <recommendedName>
        <fullName evidence="3">CCHC-type domain-containing protein</fullName>
    </recommendedName>
</protein>
<dbReference type="GO" id="GO:0004842">
    <property type="term" value="F:ubiquitin-protein transferase activity"/>
    <property type="evidence" value="ECO:0007669"/>
    <property type="project" value="InterPro"/>
</dbReference>
<comment type="caution">
    <text evidence="4">The sequence shown here is derived from an EMBL/GenBank/DDBJ whole genome shotgun (WGS) entry which is preliminary data.</text>
</comment>
<gene>
    <name evidence="4" type="ORF">KIPB_006434</name>
</gene>
<reference evidence="4 5" key="1">
    <citation type="journal article" date="2018" name="PLoS ONE">
        <title>The draft genome of Kipferlia bialata reveals reductive genome evolution in fornicate parasites.</title>
        <authorList>
            <person name="Tanifuji G."/>
            <person name="Takabayashi S."/>
            <person name="Kume K."/>
            <person name="Takagi M."/>
            <person name="Nakayama T."/>
            <person name="Kamikawa R."/>
            <person name="Inagaki Y."/>
            <person name="Hashimoto T."/>
        </authorList>
    </citation>
    <scope>NUCLEOTIDE SEQUENCE [LARGE SCALE GENOMIC DNA]</scope>
    <source>
        <strain evidence="4">NY0173</strain>
    </source>
</reference>
<evidence type="ECO:0000313" key="5">
    <source>
        <dbReference type="Proteomes" id="UP000265618"/>
    </source>
</evidence>
<keyword evidence="1" id="KW-0479">Metal-binding</keyword>
<feature type="compositionally biased region" description="Basic residues" evidence="2">
    <location>
        <begin position="224"/>
        <end position="238"/>
    </location>
</feature>
<feature type="region of interest" description="Disordered" evidence="2">
    <location>
        <begin position="192"/>
        <end position="269"/>
    </location>
</feature>
<sequence>VHSPPGVYPPTHVDIVLAADNNGVQKRQLFLNMASVLPVLPQVISLLKTLAHNTHSLAPGNRPQRDSERNATELLHNTMWAIASVCPSLHPPLLCTALTTDMKRQLLHAVSSTFDTSSKGSLTRGVLTAWCGYNKGDHGPLVSVCVVDETPLEHPLSHTLPPALQKIVRPLQHGLRCRSRVPALYKIFQGTGTNSRKKREKKRAVEVAISSDKVSQENVAPSVSRRKRQRGRRKKNSKGSRGPDGEKTTPSSPSFTALAKVERSERTVKASNPIPVTVSETASSRPHISLGLGRVPVVVSAAPCYNCGDTTHSTPDCPLPVRCRRCGREGHIQFECRERLVGGSARVTTSGVTPVPVVAKTKPGTLADLASLYTIAITGVSLEGSSDTSEREREREDGAKTPCSLSPSSELKPQMPEQQPEGVIVGPTLRMGAKVTRGRDWERNVDDTDRHQSGEGIIIGSGEDCVSVKWDNPIADVSFWYHAIPSNMGLQYVYTAEEEERLRRRRGMGVRYGTSTRMGAKVRRGMDWHESYGDQDGHGEGVLTGWCNPFDKKVTVKWDHDGTSHDYYAREDALELEYVYTMQEEKERERETAE</sequence>
<dbReference type="SUPFAM" id="SSF57756">
    <property type="entry name" value="Retrovirus zinc finger-like domains"/>
    <property type="match status" value="1"/>
</dbReference>
<evidence type="ECO:0000259" key="3">
    <source>
        <dbReference type="PROSITE" id="PS50158"/>
    </source>
</evidence>
<keyword evidence="5" id="KW-1185">Reference proteome</keyword>
<evidence type="ECO:0000256" key="1">
    <source>
        <dbReference type="PROSITE-ProRule" id="PRU00047"/>
    </source>
</evidence>
<dbReference type="OrthoDB" id="3863715at2759"/>
<dbReference type="SUPFAM" id="SSF159034">
    <property type="entry name" value="Mib/herc2 domain-like"/>
    <property type="match status" value="2"/>
</dbReference>
<feature type="compositionally biased region" description="Polar residues" evidence="2">
    <location>
        <begin position="212"/>
        <end position="221"/>
    </location>
</feature>
<accession>A0A9K3D082</accession>
<feature type="region of interest" description="Disordered" evidence="2">
    <location>
        <begin position="383"/>
        <end position="420"/>
    </location>
</feature>
<keyword evidence="1" id="KW-0863">Zinc-finger</keyword>
<dbReference type="Pfam" id="PF00098">
    <property type="entry name" value="zf-CCHC"/>
    <property type="match status" value="1"/>
</dbReference>
<feature type="domain" description="CCHC-type" evidence="3">
    <location>
        <begin position="322"/>
        <end position="338"/>
    </location>
</feature>
<feature type="non-terminal residue" evidence="4">
    <location>
        <position position="1"/>
    </location>
</feature>
<feature type="compositionally biased region" description="Basic and acidic residues" evidence="2">
    <location>
        <begin position="388"/>
        <end position="399"/>
    </location>
</feature>
<dbReference type="SMART" id="SM00343">
    <property type="entry name" value="ZnF_C2HC"/>
    <property type="match status" value="2"/>
</dbReference>
<dbReference type="AlphaFoldDB" id="A0A9K3D082"/>
<organism evidence="4 5">
    <name type="scientific">Kipferlia bialata</name>
    <dbReference type="NCBI Taxonomy" id="797122"/>
    <lineage>
        <taxon>Eukaryota</taxon>
        <taxon>Metamonada</taxon>
        <taxon>Carpediemonas-like organisms</taxon>
        <taxon>Kipferlia</taxon>
    </lineage>
</organism>
<dbReference type="InterPro" id="IPR036875">
    <property type="entry name" value="Znf_CCHC_sf"/>
</dbReference>
<dbReference type="PROSITE" id="PS50158">
    <property type="entry name" value="ZF_CCHC"/>
    <property type="match status" value="2"/>
</dbReference>
<dbReference type="Gene3D" id="4.10.60.10">
    <property type="entry name" value="Zinc finger, CCHC-type"/>
    <property type="match status" value="1"/>
</dbReference>
<dbReference type="InterPro" id="IPR001878">
    <property type="entry name" value="Znf_CCHC"/>
</dbReference>
<proteinExistence type="predicted"/>
<dbReference type="EMBL" id="BDIP01001652">
    <property type="protein sequence ID" value="GIQ84859.1"/>
    <property type="molecule type" value="Genomic_DNA"/>
</dbReference>
<dbReference type="Gene3D" id="2.30.30.40">
    <property type="entry name" value="SH3 Domains"/>
    <property type="match status" value="2"/>
</dbReference>
<feature type="domain" description="CCHC-type" evidence="3">
    <location>
        <begin position="304"/>
        <end position="318"/>
    </location>
</feature>
<dbReference type="Proteomes" id="UP000265618">
    <property type="component" value="Unassembled WGS sequence"/>
</dbReference>
<name>A0A9K3D082_9EUKA</name>